<dbReference type="Pfam" id="PF03704">
    <property type="entry name" value="BTAD"/>
    <property type="match status" value="1"/>
</dbReference>
<keyword evidence="3 5" id="KW-0238">DNA-binding</keyword>
<name>A0ABP6I601_9ACTN</name>
<evidence type="ECO:0000256" key="5">
    <source>
        <dbReference type="PROSITE-ProRule" id="PRU01091"/>
    </source>
</evidence>
<proteinExistence type="inferred from homology"/>
<evidence type="ECO:0000313" key="9">
    <source>
        <dbReference type="Proteomes" id="UP001500831"/>
    </source>
</evidence>
<dbReference type="SUPFAM" id="SSF52540">
    <property type="entry name" value="P-loop containing nucleoside triphosphate hydrolases"/>
    <property type="match status" value="1"/>
</dbReference>
<dbReference type="InterPro" id="IPR036388">
    <property type="entry name" value="WH-like_DNA-bd_sf"/>
</dbReference>
<comment type="caution">
    <text evidence="8">The sequence shown here is derived from an EMBL/GenBank/DDBJ whole genome shotgun (WGS) entry which is preliminary data.</text>
</comment>
<dbReference type="Pfam" id="PF13191">
    <property type="entry name" value="AAA_16"/>
    <property type="match status" value="1"/>
</dbReference>
<accession>A0ABP6I601</accession>
<dbReference type="Gene3D" id="1.10.10.10">
    <property type="entry name" value="Winged helix-like DNA-binding domain superfamily/Winged helix DNA-binding domain"/>
    <property type="match status" value="1"/>
</dbReference>
<evidence type="ECO:0000259" key="7">
    <source>
        <dbReference type="PROSITE" id="PS51755"/>
    </source>
</evidence>
<dbReference type="EMBL" id="BAAAVI010000001">
    <property type="protein sequence ID" value="GAA2845774.1"/>
    <property type="molecule type" value="Genomic_DNA"/>
</dbReference>
<feature type="coiled-coil region" evidence="6">
    <location>
        <begin position="125"/>
        <end position="152"/>
    </location>
</feature>
<evidence type="ECO:0000256" key="2">
    <source>
        <dbReference type="ARBA" id="ARBA00023015"/>
    </source>
</evidence>
<evidence type="ECO:0000313" key="8">
    <source>
        <dbReference type="EMBL" id="GAA2845774.1"/>
    </source>
</evidence>
<protein>
    <recommendedName>
        <fullName evidence="7">OmpR/PhoB-type domain-containing protein</fullName>
    </recommendedName>
</protein>
<keyword evidence="2" id="KW-0805">Transcription regulation</keyword>
<dbReference type="InterPro" id="IPR051677">
    <property type="entry name" value="AfsR-DnrI-RedD_regulator"/>
</dbReference>
<sequence length="1136" mass="121208">MLLAVLVLAEGRPIAPDVLIDRIWGDDAPAEAMASLHSYVSRLRQVLEPGRLPRSPSSFLQLGPAGYSLRVDPDGVDAGRFTALVAQAEKAVTGGDPAGAERAAREALALWRGEPYADLDGREYAAATQARLSEHRNRARELRVTAAMAQARHAEVIGELEALTRDHPMRERFWVLLALALYRSGRQGDALEALRSARRILAEELGIDPGEELRTLELNILNQAPVLRLPAGAALRGAAAGALPGLGPDVDPVLAGGTAVGGRAPRPRRTSPVGRRAEIVAIGRLLDGVLRDGPGFALVTGEPGIGKTRLAEETVALAQERGFLVAVGRCAAIEGSPAFWPWTTVLERLVDTLREVPPRVRADLPGTGTATTADPEGSRFRAYHAAGRVLAAAAAQRPVAVVLDDLHWADPSSLQLLRYLAETFDGAPVALIGTARDQPPRPAALAGVFEAFARRGAVRLALTGLSAADLAALVPSGIGSPEMLRALHDRTGGNPFFVTELVRFAEMGHDLRGPLPLGVRDVVLGRVGRLPGPTADLVGAAAVVGREFDARILAEVAGLELDETLDRLDAAVSAAVIVEDTARPDRFRFVHALVQEALAEALAPVRRARLHARAGRALDAAGGDPAASAHHWLLAAGAGHAGTAWRAGRRPAAYAARMRAYDAATDLLERSLNVAEADPGLEPADRMELLFALADARYGAGDPAGQRAALDQVRRIARETGDRTRWIAAATGYGGRIVRPWEASARYDPDLVAELRELAGLPDLGDADRARVLGCLAVDMYYQPGCPPAERERLSALAVEHARRTGDPELVGRALNCRYIALMHRDTAGPRIAAAEEMVEAGRTTGDDELLAVGLVYLSGALLEAGAAERALAPLDEAAALAERLTVPYLVVVIGWLRLGVAVIRGDRPAAEKIFQAATEQHRVTSMGCVEENTFNGWFMLTLDDAWNGRAANAVLDGLGDYDRPFGDVVREAHALFLLLMGRPDEARRLLGPWSRQPPVLDDFMWAHRVAVRAEIWSRLGDPEACADLYAMALPHADRIAMSGLSLVLWPIGRSLSRLARVIGNPEAAVEHGERALALAETLGADNLVVLTGRETAQALRERDADGDRERAAEVERRADLAAARVAALRAAPLPA</sequence>
<dbReference type="PROSITE" id="PS51755">
    <property type="entry name" value="OMPR_PHOB"/>
    <property type="match status" value="1"/>
</dbReference>
<dbReference type="InterPro" id="IPR016032">
    <property type="entry name" value="Sig_transdc_resp-reg_C-effctor"/>
</dbReference>
<dbReference type="SUPFAM" id="SSF46894">
    <property type="entry name" value="C-terminal effector domain of the bipartite response regulators"/>
    <property type="match status" value="1"/>
</dbReference>
<dbReference type="SMART" id="SM01043">
    <property type="entry name" value="BTAD"/>
    <property type="match status" value="1"/>
</dbReference>
<organism evidence="8 9">
    <name type="scientific">Streptosporangium fragile</name>
    <dbReference type="NCBI Taxonomy" id="46186"/>
    <lineage>
        <taxon>Bacteria</taxon>
        <taxon>Bacillati</taxon>
        <taxon>Actinomycetota</taxon>
        <taxon>Actinomycetes</taxon>
        <taxon>Streptosporangiales</taxon>
        <taxon>Streptosporangiaceae</taxon>
        <taxon>Streptosporangium</taxon>
    </lineage>
</organism>
<keyword evidence="4" id="KW-0804">Transcription</keyword>
<dbReference type="InterPro" id="IPR027417">
    <property type="entry name" value="P-loop_NTPase"/>
</dbReference>
<keyword evidence="9" id="KW-1185">Reference proteome</keyword>
<feature type="domain" description="OmpR/PhoB-type" evidence="7">
    <location>
        <begin position="1"/>
        <end position="71"/>
    </location>
</feature>
<gene>
    <name evidence="8" type="ORF">GCM10010517_02290</name>
</gene>
<evidence type="ECO:0000256" key="1">
    <source>
        <dbReference type="ARBA" id="ARBA00005820"/>
    </source>
</evidence>
<reference evidence="9" key="1">
    <citation type="journal article" date="2019" name="Int. J. Syst. Evol. Microbiol.">
        <title>The Global Catalogue of Microorganisms (GCM) 10K type strain sequencing project: providing services to taxonomists for standard genome sequencing and annotation.</title>
        <authorList>
            <consortium name="The Broad Institute Genomics Platform"/>
            <consortium name="The Broad Institute Genome Sequencing Center for Infectious Disease"/>
            <person name="Wu L."/>
            <person name="Ma J."/>
        </authorList>
    </citation>
    <scope>NUCLEOTIDE SEQUENCE [LARGE SCALE GENOMIC DNA]</scope>
    <source>
        <strain evidence="9">JCM 6242</strain>
    </source>
</reference>
<dbReference type="InterPro" id="IPR001867">
    <property type="entry name" value="OmpR/PhoB-type_DNA-bd"/>
</dbReference>
<dbReference type="InterPro" id="IPR041664">
    <property type="entry name" value="AAA_16"/>
</dbReference>
<dbReference type="CDD" id="cd15831">
    <property type="entry name" value="BTAD"/>
    <property type="match status" value="1"/>
</dbReference>
<dbReference type="PANTHER" id="PTHR35807:SF1">
    <property type="entry name" value="TRANSCRIPTIONAL REGULATOR REDD"/>
    <property type="match status" value="1"/>
</dbReference>
<keyword evidence="6" id="KW-0175">Coiled coil</keyword>
<dbReference type="Gene3D" id="3.40.50.300">
    <property type="entry name" value="P-loop containing nucleotide triphosphate hydrolases"/>
    <property type="match status" value="1"/>
</dbReference>
<dbReference type="SUPFAM" id="SSF48452">
    <property type="entry name" value="TPR-like"/>
    <property type="match status" value="1"/>
</dbReference>
<dbReference type="Gene3D" id="1.25.40.10">
    <property type="entry name" value="Tetratricopeptide repeat domain"/>
    <property type="match status" value="1"/>
</dbReference>
<dbReference type="Proteomes" id="UP001500831">
    <property type="component" value="Unassembled WGS sequence"/>
</dbReference>
<dbReference type="InterPro" id="IPR005158">
    <property type="entry name" value="BTAD"/>
</dbReference>
<evidence type="ECO:0000256" key="4">
    <source>
        <dbReference type="ARBA" id="ARBA00023163"/>
    </source>
</evidence>
<evidence type="ECO:0000256" key="6">
    <source>
        <dbReference type="SAM" id="Coils"/>
    </source>
</evidence>
<comment type="similarity">
    <text evidence="1">Belongs to the AfsR/DnrI/RedD regulatory family.</text>
</comment>
<feature type="DNA-binding region" description="OmpR/PhoB-type" evidence="5">
    <location>
        <begin position="1"/>
        <end position="71"/>
    </location>
</feature>
<dbReference type="PANTHER" id="PTHR35807">
    <property type="entry name" value="TRANSCRIPTIONAL REGULATOR REDD-RELATED"/>
    <property type="match status" value="1"/>
</dbReference>
<evidence type="ECO:0000256" key="3">
    <source>
        <dbReference type="ARBA" id="ARBA00023125"/>
    </source>
</evidence>
<dbReference type="Pfam" id="PF00486">
    <property type="entry name" value="Trans_reg_C"/>
    <property type="match status" value="1"/>
</dbReference>
<dbReference type="InterPro" id="IPR011990">
    <property type="entry name" value="TPR-like_helical_dom_sf"/>
</dbReference>